<keyword evidence="1" id="KW-0997">Cell inner membrane</keyword>
<dbReference type="InterPro" id="IPR001173">
    <property type="entry name" value="Glyco_trans_2-like"/>
</dbReference>
<evidence type="ECO:0000256" key="1">
    <source>
        <dbReference type="ARBA" id="ARBA00022519"/>
    </source>
</evidence>
<accession>A0A3M5W6E5</accession>
<sequence length="254" mass="28671">MTTYTHYEIILIDNGSDDPESLEYFAQLDLEENIRVLRDDGPFNYSALNNAAVRIANGELIGFINNDIEVISPEWLSEMVSIALQPKVGAVGARLWYPDNTLQHGGVIVGLGGVAGHSHKYLPKGAPGYFCRAELIQEFSAVTAACLIVKKSIVDEVGGLDEENLKVTFNDVDFCLRVQEAGYLNVWTPFAELYHRESATRGHEDTPQKQQRFSQEVQYMKSRWPQMLVDYVYNPNLTLDYEDFSLAWPPRTTT</sequence>
<name>A0A3M5W6E5_PSESX</name>
<dbReference type="InterPro" id="IPR029044">
    <property type="entry name" value="Nucleotide-diphossugar_trans"/>
</dbReference>
<evidence type="ECO:0000313" key="4">
    <source>
        <dbReference type="Proteomes" id="UP000280395"/>
    </source>
</evidence>
<reference evidence="3 4" key="1">
    <citation type="submission" date="2018-08" db="EMBL/GenBank/DDBJ databases">
        <title>Recombination of ecologically and evolutionarily significant loci maintains genetic cohesion in the Pseudomonas syringae species complex.</title>
        <authorList>
            <person name="Dillon M."/>
            <person name="Thakur S."/>
            <person name="Almeida R.N.D."/>
            <person name="Weir B.S."/>
            <person name="Guttman D.S."/>
        </authorList>
    </citation>
    <scope>NUCLEOTIDE SEQUENCE [LARGE SCALE GENOMIC DNA]</scope>
    <source>
        <strain evidence="3 4">ICMP 14479</strain>
    </source>
</reference>
<dbReference type="AlphaFoldDB" id="A0A3M5W6E5"/>
<dbReference type="Proteomes" id="UP000280395">
    <property type="component" value="Unassembled WGS sequence"/>
</dbReference>
<keyword evidence="1" id="KW-1003">Cell membrane</keyword>
<dbReference type="PANTHER" id="PTHR43179">
    <property type="entry name" value="RHAMNOSYLTRANSFERASE WBBL"/>
    <property type="match status" value="1"/>
</dbReference>
<proteinExistence type="predicted"/>
<keyword evidence="1" id="KW-0472">Membrane</keyword>
<dbReference type="CDD" id="cd04186">
    <property type="entry name" value="GT_2_like_c"/>
    <property type="match status" value="1"/>
</dbReference>
<gene>
    <name evidence="3" type="ORF">ALP29_201365</name>
</gene>
<organism evidence="3 4">
    <name type="scientific">Pseudomonas syringae pv. avii</name>
    <dbReference type="NCBI Taxonomy" id="663959"/>
    <lineage>
        <taxon>Bacteria</taxon>
        <taxon>Pseudomonadati</taxon>
        <taxon>Pseudomonadota</taxon>
        <taxon>Gammaproteobacteria</taxon>
        <taxon>Pseudomonadales</taxon>
        <taxon>Pseudomonadaceae</taxon>
        <taxon>Pseudomonas</taxon>
        <taxon>Pseudomonas syringae</taxon>
    </lineage>
</organism>
<dbReference type="PANTHER" id="PTHR43179:SF7">
    <property type="entry name" value="RHAMNOSYLTRANSFERASE WBBL"/>
    <property type="match status" value="1"/>
</dbReference>
<dbReference type="Pfam" id="PF00535">
    <property type="entry name" value="Glycos_transf_2"/>
    <property type="match status" value="1"/>
</dbReference>
<evidence type="ECO:0000313" key="3">
    <source>
        <dbReference type="EMBL" id="RMU65027.1"/>
    </source>
</evidence>
<comment type="caution">
    <text evidence="3">The sequence shown here is derived from an EMBL/GenBank/DDBJ whole genome shotgun (WGS) entry which is preliminary data.</text>
</comment>
<dbReference type="SUPFAM" id="SSF53448">
    <property type="entry name" value="Nucleotide-diphospho-sugar transferases"/>
    <property type="match status" value="1"/>
</dbReference>
<feature type="domain" description="Glycosyltransferase 2-like" evidence="2">
    <location>
        <begin position="3"/>
        <end position="103"/>
    </location>
</feature>
<dbReference type="Gene3D" id="3.90.550.10">
    <property type="entry name" value="Spore Coat Polysaccharide Biosynthesis Protein SpsA, Chain A"/>
    <property type="match status" value="1"/>
</dbReference>
<protein>
    <recommendedName>
        <fullName evidence="2">Glycosyltransferase 2-like domain-containing protein</fullName>
    </recommendedName>
</protein>
<evidence type="ECO:0000259" key="2">
    <source>
        <dbReference type="Pfam" id="PF00535"/>
    </source>
</evidence>
<dbReference type="EMBL" id="RBUA01000168">
    <property type="protein sequence ID" value="RMU65027.1"/>
    <property type="molecule type" value="Genomic_DNA"/>
</dbReference>